<reference evidence="1 2" key="1">
    <citation type="submission" date="2015-01" db="EMBL/GenBank/DDBJ databases">
        <title>The Genome Sequence of Exophiala spinifera CBS89968.</title>
        <authorList>
            <consortium name="The Broad Institute Genomics Platform"/>
            <person name="Cuomo C."/>
            <person name="de Hoog S."/>
            <person name="Gorbushina A."/>
            <person name="Stielow B."/>
            <person name="Teixiera M."/>
            <person name="Abouelleil A."/>
            <person name="Chapman S.B."/>
            <person name="Priest M."/>
            <person name="Young S.K."/>
            <person name="Wortman J."/>
            <person name="Nusbaum C."/>
            <person name="Birren B."/>
        </authorList>
    </citation>
    <scope>NUCLEOTIDE SEQUENCE [LARGE SCALE GENOMIC DNA]</scope>
    <source>
        <strain evidence="1 2">CBS 89968</strain>
    </source>
</reference>
<name>A0A0D2ATQ8_9EURO</name>
<protein>
    <submittedName>
        <fullName evidence="1">Uncharacterized protein</fullName>
    </submittedName>
</protein>
<gene>
    <name evidence="1" type="ORF">PV08_11996</name>
</gene>
<dbReference type="EMBL" id="KN847502">
    <property type="protein sequence ID" value="KIW09895.1"/>
    <property type="molecule type" value="Genomic_DNA"/>
</dbReference>
<dbReference type="AlphaFoldDB" id="A0A0D2ATQ8"/>
<dbReference type="STRING" id="91928.A0A0D2ATQ8"/>
<organism evidence="1 2">
    <name type="scientific">Exophiala spinifera</name>
    <dbReference type="NCBI Taxonomy" id="91928"/>
    <lineage>
        <taxon>Eukaryota</taxon>
        <taxon>Fungi</taxon>
        <taxon>Dikarya</taxon>
        <taxon>Ascomycota</taxon>
        <taxon>Pezizomycotina</taxon>
        <taxon>Eurotiomycetes</taxon>
        <taxon>Chaetothyriomycetidae</taxon>
        <taxon>Chaetothyriales</taxon>
        <taxon>Herpotrichiellaceae</taxon>
        <taxon>Exophiala</taxon>
    </lineage>
</organism>
<dbReference type="GeneID" id="27339079"/>
<dbReference type="Proteomes" id="UP000053328">
    <property type="component" value="Unassembled WGS sequence"/>
</dbReference>
<dbReference type="VEuPathDB" id="FungiDB:PV08_11996"/>
<dbReference type="HOGENOM" id="CLU_021170_0_0_1"/>
<dbReference type="RefSeq" id="XP_016230111.1">
    <property type="nucleotide sequence ID" value="XM_016386303.1"/>
</dbReference>
<dbReference type="OrthoDB" id="3538597at2759"/>
<accession>A0A0D2ATQ8</accession>
<evidence type="ECO:0000313" key="1">
    <source>
        <dbReference type="EMBL" id="KIW09895.1"/>
    </source>
</evidence>
<evidence type="ECO:0000313" key="2">
    <source>
        <dbReference type="Proteomes" id="UP000053328"/>
    </source>
</evidence>
<proteinExistence type="predicted"/>
<keyword evidence="2" id="KW-1185">Reference proteome</keyword>
<sequence length="624" mass="70293">MLLFEGTSEEFVEYDQRDGLEELHVPRRRPDQVFGLARTPSLDLYARAEKLRGLRHSPFSNVELLYPFLICEAKSEGRGPGFESIETQTAFPIRTCLQLQDDLRQRSGVQLSPFVWFMAYQGDEWRVAGCLMHEGRYQIIDLWMGRTTSLDGALQLLLIIDSICEWARDVFRFEISSCLAGGKDNLRGISRRHGSPAVTYASRFSTQEPQYEGTTIISVHGDARPSSIPETDVDITDFAENASIASLTLEDSMMELDGITEDPSAACQDESVELYGDVVSHPLLKWVKISSTGVPWTAHATIRHSNMCLFAFSHLSLPEELDLLLACLRQASSWGVGSIRKIATSLVMSLTDHSFVRNTTMGSILQLRNDWLREDENTSVDSEYPLRALFVFRTYIRTSDWQIIRELLCISCTAQTAHNLAKIAGFSAESLRIRMQQSSNEHPLPISDFEALRGLTGSDAASAAISSKVLYHCLTPTREEAGGFSCSWESRLVSEDMKISFSMLAPSICFSLDRRTALMEVLKKPSPKNLRYHLGPDVAARKSAILLHKGNHWPRTTPSWCLMILDELELERSGELARRLSTQVSYHAFHFAPRSDEAGEPFSRTMDYSGDKEFLEFWAEDLRG</sequence>